<keyword evidence="1" id="KW-0812">Transmembrane</keyword>
<dbReference type="EC" id="3.4.24.-" evidence="3"/>
<keyword evidence="1" id="KW-0472">Membrane</keyword>
<keyword evidence="3" id="KW-0378">Hydrolase</keyword>
<accession>A0ABS7RGD3</accession>
<keyword evidence="3" id="KW-0482">Metalloprotease</keyword>
<keyword evidence="3" id="KW-0645">Protease</keyword>
<gene>
    <name evidence="3" type="ORF">K1X13_04605</name>
</gene>
<feature type="transmembrane region" description="Helical" evidence="1">
    <location>
        <begin position="92"/>
        <end position="114"/>
    </location>
</feature>
<evidence type="ECO:0000256" key="1">
    <source>
        <dbReference type="SAM" id="Phobius"/>
    </source>
</evidence>
<sequence>MVHSSLVLPVERDHWEPDHAFRRRRIVAGVTLAVGATLLGLSLAVRPGDPVFYALTVGLAATWVVGAFLSGPLHAGWIQGPSRLHRPVVQPIALGLVAVAVFTVGALLVAQVPLLSASVDTVLDHARYGSLPLIALITLVNGLAEELFFRGALYAAVGVRRPVLVTTVVYTLTTVATGNVMLVFAALLLGLLVGAQRRVSGGVLAPMLTHVTWSLGMLLILPPLMSALA</sequence>
<evidence type="ECO:0000313" key="4">
    <source>
        <dbReference type="Proteomes" id="UP000754710"/>
    </source>
</evidence>
<feature type="domain" description="CAAX prenyl protease 2/Lysostaphin resistance protein A-like" evidence="2">
    <location>
        <begin position="130"/>
        <end position="215"/>
    </location>
</feature>
<name>A0ABS7RGD3_9ACTN</name>
<keyword evidence="4" id="KW-1185">Reference proteome</keyword>
<protein>
    <submittedName>
        <fullName evidence="3">CPBP family intramembrane metalloprotease</fullName>
        <ecNumber evidence="3">3.4.24.-</ecNumber>
    </submittedName>
</protein>
<dbReference type="Proteomes" id="UP000754710">
    <property type="component" value="Unassembled WGS sequence"/>
</dbReference>
<feature type="transmembrane region" description="Helical" evidence="1">
    <location>
        <begin position="176"/>
        <end position="195"/>
    </location>
</feature>
<dbReference type="GO" id="GO:0008237">
    <property type="term" value="F:metallopeptidase activity"/>
    <property type="evidence" value="ECO:0007669"/>
    <property type="project" value="UniProtKB-KW"/>
</dbReference>
<reference evidence="3 4" key="1">
    <citation type="submission" date="2021-08" db="EMBL/GenBank/DDBJ databases">
        <title>Nocardioides bacterium WL0053 sp. nov., isolated from the sediment.</title>
        <authorList>
            <person name="Wang L."/>
            <person name="Zhang D."/>
            <person name="Zhang A."/>
        </authorList>
    </citation>
    <scope>NUCLEOTIDE SEQUENCE [LARGE SCALE GENOMIC DNA]</scope>
    <source>
        <strain evidence="3 4">WL0053</strain>
    </source>
</reference>
<evidence type="ECO:0000259" key="2">
    <source>
        <dbReference type="Pfam" id="PF02517"/>
    </source>
</evidence>
<proteinExistence type="predicted"/>
<keyword evidence="1" id="KW-1133">Transmembrane helix</keyword>
<comment type="caution">
    <text evidence="3">The sequence shown here is derived from an EMBL/GenBank/DDBJ whole genome shotgun (WGS) entry which is preliminary data.</text>
</comment>
<evidence type="ECO:0000313" key="3">
    <source>
        <dbReference type="EMBL" id="MBY9074100.1"/>
    </source>
</evidence>
<dbReference type="InterPro" id="IPR003675">
    <property type="entry name" value="Rce1/LyrA-like_dom"/>
</dbReference>
<dbReference type="EMBL" id="JAIEZQ010000001">
    <property type="protein sequence ID" value="MBY9074100.1"/>
    <property type="molecule type" value="Genomic_DNA"/>
</dbReference>
<dbReference type="Pfam" id="PF02517">
    <property type="entry name" value="Rce1-like"/>
    <property type="match status" value="1"/>
</dbReference>
<feature type="transmembrane region" description="Helical" evidence="1">
    <location>
        <begin position="207"/>
        <end position="225"/>
    </location>
</feature>
<feature type="transmembrane region" description="Helical" evidence="1">
    <location>
        <begin position="26"/>
        <end position="45"/>
    </location>
</feature>
<feature type="transmembrane region" description="Helical" evidence="1">
    <location>
        <begin position="51"/>
        <end position="71"/>
    </location>
</feature>
<organism evidence="3 4">
    <name type="scientific">Nocardioides jiangsuensis</name>
    <dbReference type="NCBI Taxonomy" id="2866161"/>
    <lineage>
        <taxon>Bacteria</taxon>
        <taxon>Bacillati</taxon>
        <taxon>Actinomycetota</taxon>
        <taxon>Actinomycetes</taxon>
        <taxon>Propionibacteriales</taxon>
        <taxon>Nocardioidaceae</taxon>
        <taxon>Nocardioides</taxon>
    </lineage>
</organism>
<feature type="transmembrane region" description="Helical" evidence="1">
    <location>
        <begin position="126"/>
        <end position="144"/>
    </location>
</feature>